<evidence type="ECO:0000313" key="3">
    <source>
        <dbReference type="Proteomes" id="UP000029120"/>
    </source>
</evidence>
<accession>A0A087GXH3</accession>
<proteinExistence type="predicted"/>
<dbReference type="PANTHER" id="PTHR36040:SF3">
    <property type="entry name" value="OS04G0188500 PROTEIN"/>
    <property type="match status" value="1"/>
</dbReference>
<dbReference type="AlphaFoldDB" id="A0A087GXH3"/>
<feature type="compositionally biased region" description="Gly residues" evidence="1">
    <location>
        <begin position="53"/>
        <end position="68"/>
    </location>
</feature>
<sequence length="68" mass="7247">MVVMSSFTVEGGGRGIHNKDQMFHHVQKDKSVISSARAVDNHHNIPRQNFDNWGGGNVGEGGGDNGTG</sequence>
<keyword evidence="3" id="KW-1185">Reference proteome</keyword>
<evidence type="ECO:0000256" key="1">
    <source>
        <dbReference type="SAM" id="MobiDB-lite"/>
    </source>
</evidence>
<dbReference type="Proteomes" id="UP000029120">
    <property type="component" value="Chromosome 5"/>
</dbReference>
<name>A0A087GXH3_ARAAL</name>
<feature type="region of interest" description="Disordered" evidence="1">
    <location>
        <begin position="39"/>
        <end position="68"/>
    </location>
</feature>
<protein>
    <submittedName>
        <fullName evidence="2">Uncharacterized protein</fullName>
    </submittedName>
</protein>
<gene>
    <name evidence="2" type="ordered locus">AALP_Aa5g163500</name>
</gene>
<dbReference type="OrthoDB" id="680258at2759"/>
<reference evidence="3" key="1">
    <citation type="journal article" date="2015" name="Nat. Plants">
        <title>Genome expansion of Arabis alpina linked with retrotransposition and reduced symmetric DNA methylation.</title>
        <authorList>
            <person name="Willing E.M."/>
            <person name="Rawat V."/>
            <person name="Mandakova T."/>
            <person name="Maumus F."/>
            <person name="James G.V."/>
            <person name="Nordstroem K.J."/>
            <person name="Becker C."/>
            <person name="Warthmann N."/>
            <person name="Chica C."/>
            <person name="Szarzynska B."/>
            <person name="Zytnicki M."/>
            <person name="Albani M.C."/>
            <person name="Kiefer C."/>
            <person name="Bergonzi S."/>
            <person name="Castaings L."/>
            <person name="Mateos J.L."/>
            <person name="Berns M.C."/>
            <person name="Bujdoso N."/>
            <person name="Piofczyk T."/>
            <person name="de Lorenzo L."/>
            <person name="Barrero-Sicilia C."/>
            <person name="Mateos I."/>
            <person name="Piednoel M."/>
            <person name="Hagmann J."/>
            <person name="Chen-Min-Tao R."/>
            <person name="Iglesias-Fernandez R."/>
            <person name="Schuster S.C."/>
            <person name="Alonso-Blanco C."/>
            <person name="Roudier F."/>
            <person name="Carbonero P."/>
            <person name="Paz-Ares J."/>
            <person name="Davis S.J."/>
            <person name="Pecinka A."/>
            <person name="Quesneville H."/>
            <person name="Colot V."/>
            <person name="Lysak M.A."/>
            <person name="Weigel D."/>
            <person name="Coupland G."/>
            <person name="Schneeberger K."/>
        </authorList>
    </citation>
    <scope>NUCLEOTIDE SEQUENCE [LARGE SCALE GENOMIC DNA]</scope>
    <source>
        <strain evidence="3">cv. Pajares</strain>
    </source>
</reference>
<dbReference type="PANTHER" id="PTHR36040">
    <property type="entry name" value="OS04G0188500 PROTEIN"/>
    <property type="match status" value="1"/>
</dbReference>
<organism evidence="2 3">
    <name type="scientific">Arabis alpina</name>
    <name type="common">Alpine rock-cress</name>
    <dbReference type="NCBI Taxonomy" id="50452"/>
    <lineage>
        <taxon>Eukaryota</taxon>
        <taxon>Viridiplantae</taxon>
        <taxon>Streptophyta</taxon>
        <taxon>Embryophyta</taxon>
        <taxon>Tracheophyta</taxon>
        <taxon>Spermatophyta</taxon>
        <taxon>Magnoliopsida</taxon>
        <taxon>eudicotyledons</taxon>
        <taxon>Gunneridae</taxon>
        <taxon>Pentapetalae</taxon>
        <taxon>rosids</taxon>
        <taxon>malvids</taxon>
        <taxon>Brassicales</taxon>
        <taxon>Brassicaceae</taxon>
        <taxon>Arabideae</taxon>
        <taxon>Arabis</taxon>
    </lineage>
</organism>
<dbReference type="EMBL" id="CM002873">
    <property type="protein sequence ID" value="KFK34575.1"/>
    <property type="molecule type" value="Genomic_DNA"/>
</dbReference>
<evidence type="ECO:0000313" key="2">
    <source>
        <dbReference type="EMBL" id="KFK34575.1"/>
    </source>
</evidence>
<dbReference type="Gramene" id="KFK34575">
    <property type="protein sequence ID" value="KFK34575"/>
    <property type="gene ID" value="AALP_AA5G163500"/>
</dbReference>
<dbReference type="OMA" id="NFDNWGG"/>